<evidence type="ECO:0000256" key="1">
    <source>
        <dbReference type="ARBA" id="ARBA00001971"/>
    </source>
</evidence>
<evidence type="ECO:0000256" key="2">
    <source>
        <dbReference type="ARBA" id="ARBA00010617"/>
    </source>
</evidence>
<dbReference type="Proteomes" id="UP000002204">
    <property type="component" value="Chromosome"/>
</dbReference>
<name>C0ZQ17_RHOE4</name>
<reference evidence="9" key="1">
    <citation type="submission" date="2005-03" db="EMBL/GenBank/DDBJ databases">
        <title>Comparison of the complete genome sequences of Rhodococcus erythropolis PR4 and Rhodococcus opacus B4.</title>
        <authorList>
            <person name="Takarada H."/>
            <person name="Sekine M."/>
            <person name="Hosoyama A."/>
            <person name="Yamada R."/>
            <person name="Fujisawa T."/>
            <person name="Omata S."/>
            <person name="Shimizu A."/>
            <person name="Tsukatani N."/>
            <person name="Tanikawa S."/>
            <person name="Fujita N."/>
            <person name="Harayama S."/>
        </authorList>
    </citation>
    <scope>NUCLEOTIDE SEQUENCE [LARGE SCALE GENOMIC DNA]</scope>
    <source>
        <strain evidence="9">PR4 / NBRC 100887</strain>
    </source>
</reference>
<evidence type="ECO:0000256" key="6">
    <source>
        <dbReference type="ARBA" id="ARBA00023004"/>
    </source>
</evidence>
<evidence type="ECO:0000313" key="9">
    <source>
        <dbReference type="Proteomes" id="UP000002204"/>
    </source>
</evidence>
<comment type="cofactor">
    <cofactor evidence="1">
        <name>heme</name>
        <dbReference type="ChEBI" id="CHEBI:30413"/>
    </cofactor>
</comment>
<dbReference type="InterPro" id="IPR001128">
    <property type="entry name" value="Cyt_P450"/>
</dbReference>
<gene>
    <name evidence="8" type="ordered locus">RER_07870</name>
</gene>
<dbReference type="CDD" id="cd11033">
    <property type="entry name" value="CYP142-like"/>
    <property type="match status" value="1"/>
</dbReference>
<accession>C0ZQ17</accession>
<organism evidence="8 9">
    <name type="scientific">Rhodococcus erythropolis (strain PR4 / NBRC 100887)</name>
    <dbReference type="NCBI Taxonomy" id="234621"/>
    <lineage>
        <taxon>Bacteria</taxon>
        <taxon>Bacillati</taxon>
        <taxon>Actinomycetota</taxon>
        <taxon>Actinomycetes</taxon>
        <taxon>Mycobacteriales</taxon>
        <taxon>Nocardiaceae</taxon>
        <taxon>Rhodococcus</taxon>
        <taxon>Rhodococcus erythropolis group</taxon>
    </lineage>
</organism>
<protein>
    <submittedName>
        <fullName evidence="8">Cytochrome P450</fullName>
    </submittedName>
</protein>
<dbReference type="EMBL" id="AP008957">
    <property type="protein sequence ID" value="BAH31495.1"/>
    <property type="molecule type" value="Genomic_DNA"/>
</dbReference>
<dbReference type="eggNOG" id="COG2124">
    <property type="taxonomic scope" value="Bacteria"/>
</dbReference>
<dbReference type="HOGENOM" id="CLU_033716_0_0_11"/>
<evidence type="ECO:0000256" key="4">
    <source>
        <dbReference type="ARBA" id="ARBA00022723"/>
    </source>
</evidence>
<keyword evidence="5" id="KW-0560">Oxidoreductase</keyword>
<evidence type="ECO:0000256" key="3">
    <source>
        <dbReference type="ARBA" id="ARBA00022617"/>
    </source>
</evidence>
<dbReference type="RefSeq" id="WP_020906183.1">
    <property type="nucleotide sequence ID" value="NC_012490.1"/>
</dbReference>
<dbReference type="GO" id="GO:0006707">
    <property type="term" value="P:cholesterol catabolic process"/>
    <property type="evidence" value="ECO:0007669"/>
    <property type="project" value="TreeGrafter"/>
</dbReference>
<dbReference type="Gene3D" id="1.10.630.10">
    <property type="entry name" value="Cytochrome P450"/>
    <property type="match status" value="1"/>
</dbReference>
<dbReference type="AlphaFoldDB" id="C0ZQ17"/>
<dbReference type="PRINTS" id="PR00359">
    <property type="entry name" value="BP450"/>
</dbReference>
<proteinExistence type="inferred from homology"/>
<dbReference type="GO" id="GO:0008395">
    <property type="term" value="F:steroid hydroxylase activity"/>
    <property type="evidence" value="ECO:0007669"/>
    <property type="project" value="TreeGrafter"/>
</dbReference>
<comment type="similarity">
    <text evidence="2">Belongs to the cytochrome P450 family.</text>
</comment>
<dbReference type="PANTHER" id="PTHR46696:SF4">
    <property type="entry name" value="BIOTIN BIOSYNTHESIS CYTOCHROME P450"/>
    <property type="match status" value="1"/>
</dbReference>
<dbReference type="GO" id="GO:0005506">
    <property type="term" value="F:iron ion binding"/>
    <property type="evidence" value="ECO:0007669"/>
    <property type="project" value="InterPro"/>
</dbReference>
<dbReference type="PANTHER" id="PTHR46696">
    <property type="entry name" value="P450, PUTATIVE (EUROFUNG)-RELATED"/>
    <property type="match status" value="1"/>
</dbReference>
<dbReference type="GO" id="GO:0036199">
    <property type="term" value="F:cholest-4-en-3-one 26-monooxygenase activity"/>
    <property type="evidence" value="ECO:0007669"/>
    <property type="project" value="TreeGrafter"/>
</dbReference>
<dbReference type="SUPFAM" id="SSF48264">
    <property type="entry name" value="Cytochrome P450"/>
    <property type="match status" value="1"/>
</dbReference>
<dbReference type="Pfam" id="PF00067">
    <property type="entry name" value="p450"/>
    <property type="match status" value="1"/>
</dbReference>
<evidence type="ECO:0000256" key="7">
    <source>
        <dbReference type="ARBA" id="ARBA00023033"/>
    </source>
</evidence>
<evidence type="ECO:0000313" key="8">
    <source>
        <dbReference type="EMBL" id="BAH31495.1"/>
    </source>
</evidence>
<keyword evidence="7" id="KW-0503">Monooxygenase</keyword>
<evidence type="ECO:0000256" key="5">
    <source>
        <dbReference type="ARBA" id="ARBA00023002"/>
    </source>
</evidence>
<sequence length="426" mass="47599">MTVSSAQASIRPYHEIDLSSKAFWAQSAAERETSFALLRKQSPISWQPPVEDAWMPDPEDLGYWAVVRHADIVDVSRRNEVFISSQGVQFENLPPDVLRGSQSILAMDPPDHTKIRKLISAAFTPRQVKRIEEQINSNARELVDSIAQRGNAEFVTEVATKLPMRTVCDMIGIDRDEQEKVAHAAEVIIGWNDPDVRGGRERGPALAEVGWYLTKLARTLAAQRRAEPRDDLISALVNAEVDGERLNDVEISSFFTLLCLAGTDTTRQTATHAVKALTDFPDQRAWLVEDYDGRINSAIEEFVRWASPVMTFRRTAVEDTELGGQRIRAGEKVVMFYASGNWDTEVFADPDRFDLSRSPNPHVGFGGGGIHFCLGNQVAKSQLRALFRELLTRIPDFQAGNPVMLEGNLIHGVKSLPIQFTSEQSR</sequence>
<dbReference type="InterPro" id="IPR036396">
    <property type="entry name" value="Cyt_P450_sf"/>
</dbReference>
<reference evidence="8 9" key="2">
    <citation type="journal article" date="2006" name="Environ. Microbiol.">
        <title>Sequence analysis of three plasmids harboured in Rhodococcus erythropolis strain PR4.</title>
        <authorList>
            <person name="Sekine M."/>
            <person name="Tanikawa S."/>
            <person name="Omata S."/>
            <person name="Saito M."/>
            <person name="Fujisawa T."/>
            <person name="Tsukatani N."/>
            <person name="Tajima T."/>
            <person name="Sekigawa T."/>
            <person name="Kosugi H."/>
            <person name="Matsuo Y."/>
            <person name="Nishiko R."/>
            <person name="Imamura K."/>
            <person name="Ito M."/>
            <person name="Narita H."/>
            <person name="Tago S."/>
            <person name="Fujita N."/>
            <person name="Harayama S."/>
        </authorList>
    </citation>
    <scope>NUCLEOTIDE SEQUENCE [LARGE SCALE GENOMIC DNA]</scope>
    <source>
        <strain evidence="9">PR4 / NBRC 100887</strain>
    </source>
</reference>
<dbReference type="GO" id="GO:0020037">
    <property type="term" value="F:heme binding"/>
    <property type="evidence" value="ECO:0007669"/>
    <property type="project" value="InterPro"/>
</dbReference>
<dbReference type="PATRIC" id="fig|234621.6.peg.1238"/>
<dbReference type="InterPro" id="IPR002397">
    <property type="entry name" value="Cyt_P450_B"/>
</dbReference>
<keyword evidence="6" id="KW-0408">Iron</keyword>
<keyword evidence="4" id="KW-0479">Metal-binding</keyword>
<keyword evidence="3" id="KW-0349">Heme</keyword>
<dbReference type="KEGG" id="rer:RER_07870"/>
<dbReference type="FunFam" id="1.10.630.10:FF:000018">
    <property type="entry name" value="Cytochrome P450 monooxygenase"/>
    <property type="match status" value="1"/>
</dbReference>